<keyword evidence="3" id="KW-0560">Oxidoreductase</keyword>
<keyword evidence="9" id="KW-1185">Reference proteome</keyword>
<feature type="binding site" evidence="6">
    <location>
        <position position="150"/>
    </location>
    <ligand>
        <name>FMN</name>
        <dbReference type="ChEBI" id="CHEBI:58210"/>
    </ligand>
</feature>
<organism evidence="8 9">
    <name type="scientific">Mesorhizobium mediterraneum</name>
    <dbReference type="NCBI Taxonomy" id="43617"/>
    <lineage>
        <taxon>Bacteria</taxon>
        <taxon>Pseudomonadati</taxon>
        <taxon>Pseudomonadota</taxon>
        <taxon>Alphaproteobacteria</taxon>
        <taxon>Hyphomicrobiales</taxon>
        <taxon>Phyllobacteriaceae</taxon>
        <taxon>Mesorhizobium</taxon>
    </lineage>
</organism>
<dbReference type="AlphaFoldDB" id="A0AB36RGZ9"/>
<dbReference type="Pfam" id="PF00296">
    <property type="entry name" value="Bac_luciferase"/>
    <property type="match status" value="1"/>
</dbReference>
<dbReference type="Gene3D" id="3.20.20.30">
    <property type="entry name" value="Luciferase-like domain"/>
    <property type="match status" value="1"/>
</dbReference>
<gene>
    <name evidence="8" type="ORF">CIT25_02290</name>
</gene>
<dbReference type="GO" id="GO:0016705">
    <property type="term" value="F:oxidoreductase activity, acting on paired donors, with incorporation or reduction of molecular oxygen"/>
    <property type="evidence" value="ECO:0007669"/>
    <property type="project" value="InterPro"/>
</dbReference>
<dbReference type="RefSeq" id="WP_095482957.1">
    <property type="nucleotide sequence ID" value="NZ_CP088153.1"/>
</dbReference>
<protein>
    <submittedName>
        <fullName evidence="8">LLM class flavin-dependent oxidoreductase</fullName>
    </submittedName>
</protein>
<dbReference type="GO" id="GO:0004497">
    <property type="term" value="F:monooxygenase activity"/>
    <property type="evidence" value="ECO:0007669"/>
    <property type="project" value="UniProtKB-KW"/>
</dbReference>
<evidence type="ECO:0000313" key="9">
    <source>
        <dbReference type="Proteomes" id="UP000216215"/>
    </source>
</evidence>
<accession>A0AB36RGZ9</accession>
<feature type="binding site" evidence="6">
    <location>
        <position position="220"/>
    </location>
    <ligand>
        <name>FMN</name>
        <dbReference type="ChEBI" id="CHEBI:58210"/>
    </ligand>
</feature>
<dbReference type="NCBIfam" id="TIGR03860">
    <property type="entry name" value="FMN_nitrolo"/>
    <property type="match status" value="1"/>
</dbReference>
<feature type="binding site" evidence="6">
    <location>
        <position position="221"/>
    </location>
    <ligand>
        <name>FMN</name>
        <dbReference type="ChEBI" id="CHEBI:58210"/>
    </ligand>
</feature>
<dbReference type="SUPFAM" id="SSF51679">
    <property type="entry name" value="Bacterial luciferase-like"/>
    <property type="match status" value="1"/>
</dbReference>
<dbReference type="PANTHER" id="PTHR30011:SF16">
    <property type="entry name" value="C2H2 FINGER DOMAIN TRANSCRIPTION FACTOR (EUROFUNG)-RELATED"/>
    <property type="match status" value="1"/>
</dbReference>
<dbReference type="InterPro" id="IPR016215">
    <property type="entry name" value="NTA_MOA"/>
</dbReference>
<feature type="binding site" evidence="6">
    <location>
        <position position="96"/>
    </location>
    <ligand>
        <name>FMN</name>
        <dbReference type="ChEBI" id="CHEBI:58210"/>
    </ligand>
</feature>
<evidence type="ECO:0000256" key="3">
    <source>
        <dbReference type="ARBA" id="ARBA00023002"/>
    </source>
</evidence>
<keyword evidence="2 6" id="KW-0288">FMN</keyword>
<feature type="domain" description="Luciferase-like" evidence="7">
    <location>
        <begin position="35"/>
        <end position="386"/>
    </location>
</feature>
<evidence type="ECO:0000256" key="5">
    <source>
        <dbReference type="ARBA" id="ARBA00033748"/>
    </source>
</evidence>
<evidence type="ECO:0000256" key="1">
    <source>
        <dbReference type="ARBA" id="ARBA00022630"/>
    </source>
</evidence>
<dbReference type="PIRSF" id="PIRSF000337">
    <property type="entry name" value="NTA_MOA"/>
    <property type="match status" value="1"/>
</dbReference>
<keyword evidence="4" id="KW-0503">Monooxygenase</keyword>
<dbReference type="CDD" id="cd01095">
    <property type="entry name" value="Nitrilotriacetate_monoxgenase"/>
    <property type="match status" value="1"/>
</dbReference>
<feature type="binding site" evidence="6">
    <location>
        <position position="146"/>
    </location>
    <ligand>
        <name>FMN</name>
        <dbReference type="ChEBI" id="CHEBI:58210"/>
    </ligand>
</feature>
<comment type="similarity">
    <text evidence="5">Belongs to the NtaA/SnaA/DszA monooxygenase family.</text>
</comment>
<comment type="caution">
    <text evidence="8">The sequence shown here is derived from an EMBL/GenBank/DDBJ whole genome shotgun (WGS) entry which is preliminary data.</text>
</comment>
<dbReference type="InterPro" id="IPR051260">
    <property type="entry name" value="Diverse_substr_monoxygenases"/>
</dbReference>
<evidence type="ECO:0000259" key="7">
    <source>
        <dbReference type="Pfam" id="PF00296"/>
    </source>
</evidence>
<feature type="binding site" evidence="6">
    <location>
        <position position="59"/>
    </location>
    <ligand>
        <name>FMN</name>
        <dbReference type="ChEBI" id="CHEBI:58210"/>
    </ligand>
</feature>
<name>A0AB36RGZ9_9HYPH</name>
<dbReference type="InterPro" id="IPR036661">
    <property type="entry name" value="Luciferase-like_sf"/>
</dbReference>
<dbReference type="Proteomes" id="UP000216215">
    <property type="component" value="Unassembled WGS sequence"/>
</dbReference>
<keyword evidence="1 6" id="KW-0285">Flavoprotein</keyword>
<proteinExistence type="inferred from homology"/>
<dbReference type="InterPro" id="IPR011251">
    <property type="entry name" value="Luciferase-like_dom"/>
</dbReference>
<evidence type="ECO:0000256" key="6">
    <source>
        <dbReference type="PIRSR" id="PIRSR000337-1"/>
    </source>
</evidence>
<evidence type="ECO:0000256" key="2">
    <source>
        <dbReference type="ARBA" id="ARBA00022643"/>
    </source>
</evidence>
<dbReference type="EMBL" id="NPKI01000005">
    <property type="protein sequence ID" value="PAQ03907.1"/>
    <property type="molecule type" value="Genomic_DNA"/>
</dbReference>
<reference evidence="9" key="1">
    <citation type="submission" date="2017-08" db="EMBL/GenBank/DDBJ databases">
        <title>Mesorhizobium wenxinae sp. nov., a novel rhizobial species isolated from root nodules of chickpea (Cicer arietinum L.).</title>
        <authorList>
            <person name="Zhang J."/>
        </authorList>
    </citation>
    <scope>NUCLEOTIDE SEQUENCE [LARGE SCALE GENOMIC DNA]</scope>
    <source>
        <strain evidence="9">USDA 3392</strain>
    </source>
</reference>
<evidence type="ECO:0000313" key="8">
    <source>
        <dbReference type="EMBL" id="PAQ03907.1"/>
    </source>
</evidence>
<dbReference type="PANTHER" id="PTHR30011">
    <property type="entry name" value="ALKANESULFONATE MONOOXYGENASE-RELATED"/>
    <property type="match status" value="1"/>
</dbReference>
<evidence type="ECO:0000256" key="4">
    <source>
        <dbReference type="ARBA" id="ARBA00023033"/>
    </source>
</evidence>
<sequence length="462" mass="52013">MPAEKRQLNLNLFIYPGGHHEAGWRYKDSAPERVLDIAYYQELAKKAEASKFDALFFADGPALADNIRYASRFRLEPLTWISALAAVTERIGFIATASTTYNEPYNLARLFASVDHLSGGRAGWNIVTTGDASAALNFGFDRHPTHADRYERASEFVDVVTKLWDSWEDAALIADRQSGIFADTDKIHPINHIGKYHRVKGPLTLPRSPQGRPVYVQAGSSQDGRSFASRYAEAIFTAHQTLGNAQEFYADIKARVKSVGRNPDHVKVLPGISPFIGSTEAEARALHDEFNELTQPEYSLHQLRRIVDADLSSYDLDGPFPRELIRIEGERGASSRFHVVLDIIERENPTIRQLLHRLAGARGHWVQAGTPEQITDKIQEWFDNGAADGFNIMPPYLQGGFDIFAEEVVPLLRKRGLFRHDYDGATLRDHFGLPRPENTFSRPHRLSHLRIGHSTSKRYANT</sequence>